<gene>
    <name evidence="2" type="ORF">AMECASPLE_015408</name>
</gene>
<dbReference type="EMBL" id="JAHRIP010048107">
    <property type="protein sequence ID" value="MEQ2299465.1"/>
    <property type="molecule type" value="Genomic_DNA"/>
</dbReference>
<evidence type="ECO:0000313" key="3">
    <source>
        <dbReference type="Proteomes" id="UP001469553"/>
    </source>
</evidence>
<evidence type="ECO:0000256" key="1">
    <source>
        <dbReference type="SAM" id="MobiDB-lite"/>
    </source>
</evidence>
<sequence length="102" mass="10802">MCLQSIILRGFALKDLQSWISRSSAELRPSTTPSPTSPFHSPPGSLTFLGLHSTTNIGSQGGEDSYNSKHKTFIQAHVILSIRVVLIGGESGTAGGREHAGN</sequence>
<dbReference type="Proteomes" id="UP001469553">
    <property type="component" value="Unassembled WGS sequence"/>
</dbReference>
<accession>A0ABV0Z1C2</accession>
<feature type="region of interest" description="Disordered" evidence="1">
    <location>
        <begin position="24"/>
        <end position="44"/>
    </location>
</feature>
<protein>
    <submittedName>
        <fullName evidence="2">Uncharacterized protein</fullName>
    </submittedName>
</protein>
<feature type="compositionally biased region" description="Low complexity" evidence="1">
    <location>
        <begin position="29"/>
        <end position="44"/>
    </location>
</feature>
<organism evidence="2 3">
    <name type="scientific">Ameca splendens</name>
    <dbReference type="NCBI Taxonomy" id="208324"/>
    <lineage>
        <taxon>Eukaryota</taxon>
        <taxon>Metazoa</taxon>
        <taxon>Chordata</taxon>
        <taxon>Craniata</taxon>
        <taxon>Vertebrata</taxon>
        <taxon>Euteleostomi</taxon>
        <taxon>Actinopterygii</taxon>
        <taxon>Neopterygii</taxon>
        <taxon>Teleostei</taxon>
        <taxon>Neoteleostei</taxon>
        <taxon>Acanthomorphata</taxon>
        <taxon>Ovalentaria</taxon>
        <taxon>Atherinomorphae</taxon>
        <taxon>Cyprinodontiformes</taxon>
        <taxon>Goodeidae</taxon>
        <taxon>Ameca</taxon>
    </lineage>
</organism>
<evidence type="ECO:0000313" key="2">
    <source>
        <dbReference type="EMBL" id="MEQ2299465.1"/>
    </source>
</evidence>
<comment type="caution">
    <text evidence="2">The sequence shown here is derived from an EMBL/GenBank/DDBJ whole genome shotgun (WGS) entry which is preliminary data.</text>
</comment>
<reference evidence="2 3" key="1">
    <citation type="submission" date="2021-06" db="EMBL/GenBank/DDBJ databases">
        <authorList>
            <person name="Palmer J.M."/>
        </authorList>
    </citation>
    <scope>NUCLEOTIDE SEQUENCE [LARGE SCALE GENOMIC DNA]</scope>
    <source>
        <strain evidence="2 3">AS_MEX2019</strain>
        <tissue evidence="2">Muscle</tissue>
    </source>
</reference>
<name>A0ABV0Z1C2_9TELE</name>
<keyword evidence="3" id="KW-1185">Reference proteome</keyword>
<proteinExistence type="predicted"/>